<dbReference type="AlphaFoldDB" id="A0A8S3Z787"/>
<proteinExistence type="inferred from homology"/>
<dbReference type="Proteomes" id="UP000678393">
    <property type="component" value="Unassembled WGS sequence"/>
</dbReference>
<keyword evidence="11" id="KW-0131">Cell cycle</keyword>
<comment type="caution">
    <text evidence="15">The sequence shown here is derived from an EMBL/GenBank/DDBJ whole genome shotgun (WGS) entry which is preliminary data.</text>
</comment>
<evidence type="ECO:0000256" key="5">
    <source>
        <dbReference type="ARBA" id="ARBA00022490"/>
    </source>
</evidence>
<keyword evidence="8" id="KW-0498">Mitosis</keyword>
<evidence type="ECO:0000256" key="13">
    <source>
        <dbReference type="ARBA" id="ARBA00029651"/>
    </source>
</evidence>
<evidence type="ECO:0000313" key="15">
    <source>
        <dbReference type="EMBL" id="CAG5124038.1"/>
    </source>
</evidence>
<sequence>MEKAVDNLEALFKKADVDLNLLSRKLQMDKDTGRPLSDEDNPVKLMAQVEEAKAEFSALTREIATIQAAQKETLSYFQTSLPKMSGLLTKLEAHSGETEITHLAQAILGQVSQLMGVPDLNLPPLSELATGDQHLAVSGEGCLPREHAQASGKTCPSVGKSKQNEPACPAASAVDRRSRCSDFVEVTDQELLSVSRLVRGKVKLDDLNRTYSMLWQHFKVEGKKDALSPQQMNSMGLRVSGATGEAKLKVLRALKLCQISKNGDVKLC</sequence>
<feature type="domain" description="Ska2 N-terminal" evidence="14">
    <location>
        <begin position="2"/>
        <end position="99"/>
    </location>
</feature>
<keyword evidence="16" id="KW-1185">Reference proteome</keyword>
<dbReference type="EMBL" id="CAJHNH020001680">
    <property type="protein sequence ID" value="CAG5124038.1"/>
    <property type="molecule type" value="Genomic_DNA"/>
</dbReference>
<evidence type="ECO:0000256" key="8">
    <source>
        <dbReference type="ARBA" id="ARBA00022776"/>
    </source>
</evidence>
<evidence type="ECO:0000256" key="9">
    <source>
        <dbReference type="ARBA" id="ARBA00022838"/>
    </source>
</evidence>
<dbReference type="GO" id="GO:0007059">
    <property type="term" value="P:chromosome segregation"/>
    <property type="evidence" value="ECO:0007669"/>
    <property type="project" value="InterPro"/>
</dbReference>
<evidence type="ECO:0000256" key="3">
    <source>
        <dbReference type="ARBA" id="ARBA00010684"/>
    </source>
</evidence>
<keyword evidence="6" id="KW-0132">Cell division</keyword>
<evidence type="ECO:0000256" key="2">
    <source>
        <dbReference type="ARBA" id="ARBA00004629"/>
    </source>
</evidence>
<dbReference type="GO" id="GO:0005876">
    <property type="term" value="C:spindle microtubule"/>
    <property type="evidence" value="ECO:0007669"/>
    <property type="project" value="InterPro"/>
</dbReference>
<comment type="subcellular location">
    <subcellularLocation>
        <location evidence="2">Chromosome</location>
        <location evidence="2">Centromere</location>
        <location evidence="2">Kinetochore</location>
    </subcellularLocation>
    <subcellularLocation>
        <location evidence="1">Cytoplasm</location>
        <location evidence="1">Cytoskeleton</location>
        <location evidence="1">Spindle</location>
    </subcellularLocation>
</comment>
<protein>
    <recommendedName>
        <fullName evidence="13">Protein FAM33A</fullName>
    </recommendedName>
</protein>
<keyword evidence="12" id="KW-0137">Centromere</keyword>
<evidence type="ECO:0000313" key="16">
    <source>
        <dbReference type="Proteomes" id="UP000678393"/>
    </source>
</evidence>
<dbReference type="PANTHER" id="PTHR32017">
    <property type="entry name" value="SPINDLE AND KINETOCHORE-ASSOCIATED PROTEIN 2"/>
    <property type="match status" value="1"/>
</dbReference>
<dbReference type="PANTHER" id="PTHR32017:SF3">
    <property type="entry name" value="SPINDLE AND KINETOCHORE-ASSOCIATED PROTEIN 2"/>
    <property type="match status" value="1"/>
</dbReference>
<keyword evidence="10" id="KW-0206">Cytoskeleton</keyword>
<dbReference type="GO" id="GO:0000278">
    <property type="term" value="P:mitotic cell cycle"/>
    <property type="evidence" value="ECO:0007669"/>
    <property type="project" value="TreeGrafter"/>
</dbReference>
<keyword evidence="5" id="KW-0963">Cytoplasm</keyword>
<evidence type="ECO:0000259" key="14">
    <source>
        <dbReference type="Pfam" id="PF16740"/>
    </source>
</evidence>
<dbReference type="GO" id="GO:0051301">
    <property type="term" value="P:cell division"/>
    <property type="evidence" value="ECO:0007669"/>
    <property type="project" value="UniProtKB-KW"/>
</dbReference>
<evidence type="ECO:0000256" key="1">
    <source>
        <dbReference type="ARBA" id="ARBA00004186"/>
    </source>
</evidence>
<evidence type="ECO:0000256" key="12">
    <source>
        <dbReference type="ARBA" id="ARBA00023328"/>
    </source>
</evidence>
<evidence type="ECO:0000256" key="7">
    <source>
        <dbReference type="ARBA" id="ARBA00022701"/>
    </source>
</evidence>
<evidence type="ECO:0000256" key="6">
    <source>
        <dbReference type="ARBA" id="ARBA00022618"/>
    </source>
</evidence>
<evidence type="ECO:0000256" key="10">
    <source>
        <dbReference type="ARBA" id="ARBA00023212"/>
    </source>
</evidence>
<evidence type="ECO:0000256" key="4">
    <source>
        <dbReference type="ARBA" id="ARBA00022454"/>
    </source>
</evidence>
<dbReference type="InterPro" id="IPR042091">
    <property type="entry name" value="Ska2_N"/>
</dbReference>
<dbReference type="InterPro" id="IPR026762">
    <property type="entry name" value="Ska2"/>
</dbReference>
<dbReference type="GO" id="GO:0000940">
    <property type="term" value="C:outer kinetochore"/>
    <property type="evidence" value="ECO:0007669"/>
    <property type="project" value="InterPro"/>
</dbReference>
<keyword evidence="7" id="KW-0493">Microtubule</keyword>
<name>A0A8S3Z787_9EUPU</name>
<dbReference type="Pfam" id="PF11362">
    <property type="entry name" value="DUF3161"/>
    <property type="match status" value="1"/>
</dbReference>
<dbReference type="Gene3D" id="6.10.250.1380">
    <property type="match status" value="1"/>
</dbReference>
<accession>A0A8S3Z787</accession>
<gene>
    <name evidence="15" type="ORF">CUNI_LOCUS9596</name>
</gene>
<dbReference type="Pfam" id="PF16740">
    <property type="entry name" value="SKA2"/>
    <property type="match status" value="1"/>
</dbReference>
<dbReference type="OrthoDB" id="193920at2759"/>
<dbReference type="GO" id="GO:0008017">
    <property type="term" value="F:microtubule binding"/>
    <property type="evidence" value="ECO:0007669"/>
    <property type="project" value="InterPro"/>
</dbReference>
<organism evidence="15 16">
    <name type="scientific">Candidula unifasciata</name>
    <dbReference type="NCBI Taxonomy" id="100452"/>
    <lineage>
        <taxon>Eukaryota</taxon>
        <taxon>Metazoa</taxon>
        <taxon>Spiralia</taxon>
        <taxon>Lophotrochozoa</taxon>
        <taxon>Mollusca</taxon>
        <taxon>Gastropoda</taxon>
        <taxon>Heterobranchia</taxon>
        <taxon>Euthyneura</taxon>
        <taxon>Panpulmonata</taxon>
        <taxon>Eupulmonata</taxon>
        <taxon>Stylommatophora</taxon>
        <taxon>Helicina</taxon>
        <taxon>Helicoidea</taxon>
        <taxon>Geomitridae</taxon>
        <taxon>Candidula</taxon>
    </lineage>
</organism>
<comment type="similarity">
    <text evidence="3">Belongs to the SKA2 family.</text>
</comment>
<keyword evidence="4" id="KW-0158">Chromosome</keyword>
<evidence type="ECO:0000256" key="11">
    <source>
        <dbReference type="ARBA" id="ARBA00023306"/>
    </source>
</evidence>
<keyword evidence="9" id="KW-0995">Kinetochore</keyword>
<reference evidence="15" key="1">
    <citation type="submission" date="2021-04" db="EMBL/GenBank/DDBJ databases">
        <authorList>
            <consortium name="Molecular Ecology Group"/>
        </authorList>
    </citation>
    <scope>NUCLEOTIDE SEQUENCE</scope>
</reference>